<dbReference type="SUPFAM" id="SSF51735">
    <property type="entry name" value="NAD(P)-binding Rossmann-fold domains"/>
    <property type="match status" value="1"/>
</dbReference>
<evidence type="ECO:0000313" key="4">
    <source>
        <dbReference type="Proteomes" id="UP000006844"/>
    </source>
</evidence>
<dbReference type="PANTHER" id="PTHR48079">
    <property type="entry name" value="PROTEIN YEEZ"/>
    <property type="match status" value="1"/>
</dbReference>
<dbReference type="STRING" id="401053.AciPR4_0632"/>
<evidence type="ECO:0000259" key="2">
    <source>
        <dbReference type="Pfam" id="PF01370"/>
    </source>
</evidence>
<proteinExistence type="predicted"/>
<dbReference type="CDD" id="cd05262">
    <property type="entry name" value="SDR_a7"/>
    <property type="match status" value="1"/>
</dbReference>
<dbReference type="Gene3D" id="3.40.50.720">
    <property type="entry name" value="NAD(P)-binding Rossmann-like Domain"/>
    <property type="match status" value="1"/>
</dbReference>
<dbReference type="RefSeq" id="WP_013567199.1">
    <property type="nucleotide sequence ID" value="NC_014963.1"/>
</dbReference>
<dbReference type="HOGENOM" id="CLU_007383_12_3_0"/>
<dbReference type="AlphaFoldDB" id="E8V4R2"/>
<accession>E8V4R2</accession>
<name>E8V4R2_TERSS</name>
<sequence>MRIFLTGATGFIGSALIPELLQAGHQVLGLTRSEAGAQALLAAGAEVHRGNLEDLESLRSGAANSDGVIHCGFNHDFSKFMENCENDQRAIEAMGSVLLGSDRPLVITSGTGMGNEAPGQPATEDHFNPNHPNPRKASELAGASMLERGVNVSVVRLPQVHDPVKQGLITYSVAIAREKGVSAYIGDGLNRWPAVHILDAARLYRLAFEKRQAGSRYHAVAEEGVANRDIAEVIGRGLKVPVVSLSPEEAPAHFGWLAQFAAFDMPASSALTQERLDWHPTGPGLISDLEKMEYFPA</sequence>
<dbReference type="OrthoDB" id="9807212at2"/>
<gene>
    <name evidence="3" type="ordered locus">AciPR4_0632</name>
</gene>
<dbReference type="eggNOG" id="COG0451">
    <property type="taxonomic scope" value="Bacteria"/>
</dbReference>
<dbReference type="Pfam" id="PF01370">
    <property type="entry name" value="Epimerase"/>
    <property type="match status" value="1"/>
</dbReference>
<reference evidence="3 4" key="1">
    <citation type="journal article" date="2012" name="Stand. Genomic Sci.">
        <title>Complete genome sequence of Terriglobus saanensis type strain SP1PR4(T), an Acidobacteria from tundra soil.</title>
        <authorList>
            <person name="Rawat S.R."/>
            <person name="Mannisto M.K."/>
            <person name="Starovoytov V."/>
            <person name="Goodwin L."/>
            <person name="Nolan M."/>
            <person name="Hauser L."/>
            <person name="Land M."/>
            <person name="Davenport K.W."/>
            <person name="Woyke T."/>
            <person name="Haggblom M.M."/>
        </authorList>
    </citation>
    <scope>NUCLEOTIDE SEQUENCE</scope>
    <source>
        <strain evidence="4">ATCC BAA-1853 / DSM 23119 / SP1PR4</strain>
    </source>
</reference>
<feature type="region of interest" description="Disordered" evidence="1">
    <location>
        <begin position="109"/>
        <end position="137"/>
    </location>
</feature>
<dbReference type="Proteomes" id="UP000006844">
    <property type="component" value="Chromosome"/>
</dbReference>
<dbReference type="PANTHER" id="PTHR48079:SF6">
    <property type="entry name" value="NAD(P)-BINDING DOMAIN-CONTAINING PROTEIN-RELATED"/>
    <property type="match status" value="1"/>
</dbReference>
<keyword evidence="4" id="KW-1185">Reference proteome</keyword>
<dbReference type="GO" id="GO:0004029">
    <property type="term" value="F:aldehyde dehydrogenase (NAD+) activity"/>
    <property type="evidence" value="ECO:0007669"/>
    <property type="project" value="TreeGrafter"/>
</dbReference>
<protein>
    <submittedName>
        <fullName evidence="3">NAD-dependent epimerase/dehydratase</fullName>
    </submittedName>
</protein>
<dbReference type="EMBL" id="CP002467">
    <property type="protein sequence ID" value="ADV81466.1"/>
    <property type="molecule type" value="Genomic_DNA"/>
</dbReference>
<dbReference type="InterPro" id="IPR001509">
    <property type="entry name" value="Epimerase_deHydtase"/>
</dbReference>
<organism evidence="3 4">
    <name type="scientific">Terriglobus saanensis (strain ATCC BAA-1853 / DSM 23119 / SP1PR4)</name>
    <dbReference type="NCBI Taxonomy" id="401053"/>
    <lineage>
        <taxon>Bacteria</taxon>
        <taxon>Pseudomonadati</taxon>
        <taxon>Acidobacteriota</taxon>
        <taxon>Terriglobia</taxon>
        <taxon>Terriglobales</taxon>
        <taxon>Acidobacteriaceae</taxon>
        <taxon>Terriglobus</taxon>
    </lineage>
</organism>
<dbReference type="InterPro" id="IPR036291">
    <property type="entry name" value="NAD(P)-bd_dom_sf"/>
</dbReference>
<feature type="domain" description="NAD-dependent epimerase/dehydratase" evidence="2">
    <location>
        <begin position="3"/>
        <end position="217"/>
    </location>
</feature>
<dbReference type="InterPro" id="IPR051783">
    <property type="entry name" value="NAD(P)-dependent_oxidoreduct"/>
</dbReference>
<evidence type="ECO:0000313" key="3">
    <source>
        <dbReference type="EMBL" id="ADV81466.1"/>
    </source>
</evidence>
<dbReference type="KEGG" id="tsa:AciPR4_0632"/>
<evidence type="ECO:0000256" key="1">
    <source>
        <dbReference type="SAM" id="MobiDB-lite"/>
    </source>
</evidence>
<dbReference type="GO" id="GO:0005737">
    <property type="term" value="C:cytoplasm"/>
    <property type="evidence" value="ECO:0007669"/>
    <property type="project" value="TreeGrafter"/>
</dbReference>